<dbReference type="PANTHER" id="PTHR21261">
    <property type="entry name" value="BEAT PROTEIN"/>
    <property type="match status" value="1"/>
</dbReference>
<dbReference type="Proteomes" id="UP001159363">
    <property type="component" value="Chromosome 5"/>
</dbReference>
<name>A0ABQ9H8Y1_9NEOP</name>
<protein>
    <recommendedName>
        <fullName evidence="3">Ig-like domain-containing protein</fullName>
    </recommendedName>
</protein>
<reference evidence="1 2" key="1">
    <citation type="submission" date="2023-02" db="EMBL/GenBank/DDBJ databases">
        <title>LHISI_Scaffold_Assembly.</title>
        <authorList>
            <person name="Stuart O.P."/>
            <person name="Cleave R."/>
            <person name="Magrath M.J.L."/>
            <person name="Mikheyev A.S."/>
        </authorList>
    </citation>
    <scope>NUCLEOTIDE SEQUENCE [LARGE SCALE GENOMIC DNA]</scope>
    <source>
        <strain evidence="1">Daus_M_001</strain>
        <tissue evidence="1">Leg muscle</tissue>
    </source>
</reference>
<evidence type="ECO:0000313" key="1">
    <source>
        <dbReference type="EMBL" id="KAJ8880553.1"/>
    </source>
</evidence>
<sequence>MRTDMRPKMVFDQRRNVKARETGDARENPPINGIVQKDCHLRKSGSDPAGHGTQFAFGVEVLKGVRIRVPEAVRAGDTVKLACDYDLEDSPLYTIKWYRSDEEFYRYVPKESPATKVFPKPGINVDVAILNVKVYSEDHLVYYFPVIVFKEFSYSVTLWKKVLSGCR</sequence>
<comment type="caution">
    <text evidence="1">The sequence shown here is derived from an EMBL/GenBank/DDBJ whole genome shotgun (WGS) entry which is preliminary data.</text>
</comment>
<dbReference type="Gene3D" id="2.60.40.10">
    <property type="entry name" value="Immunoglobulins"/>
    <property type="match status" value="1"/>
</dbReference>
<accession>A0ABQ9H8Y1</accession>
<evidence type="ECO:0000313" key="2">
    <source>
        <dbReference type="Proteomes" id="UP001159363"/>
    </source>
</evidence>
<dbReference type="PANTHER" id="PTHR21261:SF17">
    <property type="entry name" value="BEAT VI"/>
    <property type="match status" value="1"/>
</dbReference>
<dbReference type="EMBL" id="JARBHB010000006">
    <property type="protein sequence ID" value="KAJ8880553.1"/>
    <property type="molecule type" value="Genomic_DNA"/>
</dbReference>
<gene>
    <name evidence="1" type="ORF">PR048_017023</name>
</gene>
<organism evidence="1 2">
    <name type="scientific">Dryococelus australis</name>
    <dbReference type="NCBI Taxonomy" id="614101"/>
    <lineage>
        <taxon>Eukaryota</taxon>
        <taxon>Metazoa</taxon>
        <taxon>Ecdysozoa</taxon>
        <taxon>Arthropoda</taxon>
        <taxon>Hexapoda</taxon>
        <taxon>Insecta</taxon>
        <taxon>Pterygota</taxon>
        <taxon>Neoptera</taxon>
        <taxon>Polyneoptera</taxon>
        <taxon>Phasmatodea</taxon>
        <taxon>Verophasmatodea</taxon>
        <taxon>Anareolatae</taxon>
        <taxon>Phasmatidae</taxon>
        <taxon>Eurycanthinae</taxon>
        <taxon>Dryococelus</taxon>
    </lineage>
</organism>
<keyword evidence="2" id="KW-1185">Reference proteome</keyword>
<proteinExistence type="predicted"/>
<evidence type="ECO:0008006" key="3">
    <source>
        <dbReference type="Google" id="ProtNLM"/>
    </source>
</evidence>
<dbReference type="InterPro" id="IPR013783">
    <property type="entry name" value="Ig-like_fold"/>
</dbReference>